<accession>A0A6P3ALD7</accession>
<protein>
    <submittedName>
        <fullName evidence="1">Uncharacterized protein</fullName>
    </submittedName>
</protein>
<dbReference type="Proteomes" id="UP000494274">
    <property type="component" value="Unassembled WGS sequence"/>
</dbReference>
<proteinExistence type="predicted"/>
<dbReference type="AlphaFoldDB" id="A0A6P3ALD7"/>
<gene>
    <name evidence="1" type="ORF">BLA18112_07031</name>
</gene>
<name>A0A6P3ALD7_BURL3</name>
<reference evidence="1 2" key="1">
    <citation type="submission" date="2019-09" db="EMBL/GenBank/DDBJ databases">
        <authorList>
            <person name="Depoorter E."/>
        </authorList>
    </citation>
    <scope>NUCLEOTIDE SEQUENCE [LARGE SCALE GENOMIC DNA]</scope>
    <source>
        <strain evidence="1">R-18112</strain>
    </source>
</reference>
<evidence type="ECO:0000313" key="1">
    <source>
        <dbReference type="EMBL" id="VWD44586.1"/>
    </source>
</evidence>
<sequence>MADVARELAQRYPNFKTVLWRMLRNIPRADEYRCL</sequence>
<organism evidence="1 2">
    <name type="scientific">Burkholderia lata (strain ATCC 17760 / DSM 23089 / LMG 22485 / NCIMB 9086 / R18194 / 383)</name>
    <dbReference type="NCBI Taxonomy" id="482957"/>
    <lineage>
        <taxon>Bacteria</taxon>
        <taxon>Pseudomonadati</taxon>
        <taxon>Pseudomonadota</taxon>
        <taxon>Betaproteobacteria</taxon>
        <taxon>Burkholderiales</taxon>
        <taxon>Burkholderiaceae</taxon>
        <taxon>Burkholderia</taxon>
        <taxon>Burkholderia cepacia complex</taxon>
    </lineage>
</organism>
<evidence type="ECO:0000313" key="2">
    <source>
        <dbReference type="Proteomes" id="UP000494274"/>
    </source>
</evidence>
<dbReference type="EMBL" id="CABVQI010000033">
    <property type="protein sequence ID" value="VWD44586.1"/>
    <property type="molecule type" value="Genomic_DNA"/>
</dbReference>